<reference evidence="1" key="2">
    <citation type="submission" date="2022-10" db="EMBL/GenBank/DDBJ databases">
        <authorList>
            <person name="Ngo T.-E."/>
        </authorList>
    </citation>
    <scope>NUCLEOTIDE SEQUENCE</scope>
    <source>
        <strain evidence="1">JHB</strain>
    </source>
</reference>
<gene>
    <name evidence="1" type="ORF">BJP36_36100</name>
</gene>
<dbReference type="AlphaFoldDB" id="A0A9Q9STR3"/>
<proteinExistence type="predicted"/>
<dbReference type="EMBL" id="CP017708">
    <property type="protein sequence ID" value="WAN69517.1"/>
    <property type="molecule type" value="Genomic_DNA"/>
</dbReference>
<protein>
    <submittedName>
        <fullName evidence="1">Uncharacterized protein</fullName>
    </submittedName>
</protein>
<reference evidence="1" key="1">
    <citation type="journal article" date="2017" name="Proc. Natl. Acad. Sci. U.S.A.">
        <title>Comparative genomics uncovers the prolific and distinctive metabolic potential of the cyanobacterial genus Moorea.</title>
        <authorList>
            <person name="Leao T."/>
            <person name="Castelao G."/>
            <person name="Korobeynikov A."/>
            <person name="Monroe E.A."/>
            <person name="Podell S."/>
            <person name="Glukhov E."/>
            <person name="Allen E.E."/>
            <person name="Gerwick W.H."/>
            <person name="Gerwick L."/>
        </authorList>
    </citation>
    <scope>NUCLEOTIDE SEQUENCE</scope>
    <source>
        <strain evidence="1">JHB</strain>
    </source>
</reference>
<sequence>MNQNKIWCKHLVISRQLMRYAHATRTVISDQLSAIGRRPRYLRCYQLLNKS</sequence>
<dbReference type="Proteomes" id="UP000176944">
    <property type="component" value="Chromosome"/>
</dbReference>
<name>A0A9Q9STR3_MOOP1</name>
<evidence type="ECO:0000313" key="1">
    <source>
        <dbReference type="EMBL" id="WAN69517.1"/>
    </source>
</evidence>
<accession>A0A9Q9STR3</accession>
<organism evidence="1">
    <name type="scientific">Moorena producens (strain JHB)</name>
    <dbReference type="NCBI Taxonomy" id="1454205"/>
    <lineage>
        <taxon>Bacteria</taxon>
        <taxon>Bacillati</taxon>
        <taxon>Cyanobacteriota</taxon>
        <taxon>Cyanophyceae</taxon>
        <taxon>Coleofasciculales</taxon>
        <taxon>Coleofasciculaceae</taxon>
        <taxon>Moorena</taxon>
    </lineage>
</organism>